<dbReference type="Gene3D" id="1.10.1320.10">
    <property type="entry name" value="DNA-directed RNA polymerase, N-terminal domain"/>
    <property type="match status" value="1"/>
</dbReference>
<dbReference type="GO" id="GO:0003899">
    <property type="term" value="F:DNA-directed RNA polymerase activity"/>
    <property type="evidence" value="ECO:0007669"/>
    <property type="project" value="InterPro"/>
</dbReference>
<dbReference type="GO" id="GO:0006390">
    <property type="term" value="P:mitochondrial transcription"/>
    <property type="evidence" value="ECO:0007669"/>
    <property type="project" value="TreeGrafter"/>
</dbReference>
<gene>
    <name evidence="5" type="ORF">CEPIT_LOCUS39491</name>
</gene>
<keyword evidence="2" id="KW-0175">Coiled coil</keyword>
<feature type="region of interest" description="Disordered" evidence="3">
    <location>
        <begin position="92"/>
        <end position="121"/>
    </location>
</feature>
<dbReference type="InterPro" id="IPR043502">
    <property type="entry name" value="DNA/RNA_pol_sf"/>
</dbReference>
<proteinExistence type="predicted"/>
<dbReference type="InterPro" id="IPR002092">
    <property type="entry name" value="DNA-dir_Rpol_phage-type"/>
</dbReference>
<comment type="function">
    <text evidence="1">DNA-dependent RNA polymerase catalyzes the transcription of DNA into RNA using the four ribonucleoside triphosphates as substrates.</text>
</comment>
<dbReference type="GO" id="GO:0034245">
    <property type="term" value="C:mitochondrial DNA-directed RNA polymerase complex"/>
    <property type="evidence" value="ECO:0007669"/>
    <property type="project" value="TreeGrafter"/>
</dbReference>
<feature type="compositionally biased region" description="Acidic residues" evidence="3">
    <location>
        <begin position="103"/>
        <end position="115"/>
    </location>
</feature>
<evidence type="ECO:0000256" key="2">
    <source>
        <dbReference type="SAM" id="Coils"/>
    </source>
</evidence>
<protein>
    <recommendedName>
        <fullName evidence="4">DNA-directed RNA polymerase N-terminal domain-containing protein</fullName>
    </recommendedName>
</protein>
<reference evidence="5" key="1">
    <citation type="submission" date="2022-07" db="EMBL/GenBank/DDBJ databases">
        <authorList>
            <person name="Macas J."/>
            <person name="Novak P."/>
            <person name="Neumann P."/>
        </authorList>
    </citation>
    <scope>NUCLEOTIDE SEQUENCE</scope>
</reference>
<accession>A0AAV0G1X2</accession>
<dbReference type="EMBL" id="CAMAPF010001034">
    <property type="protein sequence ID" value="CAH9141907.1"/>
    <property type="molecule type" value="Genomic_DNA"/>
</dbReference>
<name>A0AAV0G1X2_9ASTE</name>
<feature type="domain" description="DNA-directed RNA polymerase N-terminal" evidence="4">
    <location>
        <begin position="120"/>
        <end position="296"/>
    </location>
</feature>
<dbReference type="InterPro" id="IPR029262">
    <property type="entry name" value="RPOL_N"/>
</dbReference>
<feature type="coiled-coil region" evidence="2">
    <location>
        <begin position="222"/>
        <end position="249"/>
    </location>
</feature>
<evidence type="ECO:0000313" key="6">
    <source>
        <dbReference type="Proteomes" id="UP001152523"/>
    </source>
</evidence>
<dbReference type="Proteomes" id="UP001152523">
    <property type="component" value="Unassembled WGS sequence"/>
</dbReference>
<keyword evidence="6" id="KW-1185">Reference proteome</keyword>
<organism evidence="5 6">
    <name type="scientific">Cuscuta epithymum</name>
    <dbReference type="NCBI Taxonomy" id="186058"/>
    <lineage>
        <taxon>Eukaryota</taxon>
        <taxon>Viridiplantae</taxon>
        <taxon>Streptophyta</taxon>
        <taxon>Embryophyta</taxon>
        <taxon>Tracheophyta</taxon>
        <taxon>Spermatophyta</taxon>
        <taxon>Magnoliopsida</taxon>
        <taxon>eudicotyledons</taxon>
        <taxon>Gunneridae</taxon>
        <taxon>Pentapetalae</taxon>
        <taxon>asterids</taxon>
        <taxon>lamiids</taxon>
        <taxon>Solanales</taxon>
        <taxon>Convolvulaceae</taxon>
        <taxon>Cuscuteae</taxon>
        <taxon>Cuscuta</taxon>
        <taxon>Cuscuta subgen. Cuscuta</taxon>
    </lineage>
</organism>
<comment type="caution">
    <text evidence="5">The sequence shown here is derived from an EMBL/GenBank/DDBJ whole genome shotgun (WGS) entry which is preliminary data.</text>
</comment>
<sequence length="324" mass="36661">MGCQRSSLVAIKQAFSRHRRWRGDALCFTAGDRSPGLPLPGMVERPQQPIGFPTAIAGFWFNCRKGETLSNSVFKRWGCPCGPKGYASMAAAKQVPSSSHEADGEEQDDGDEDIGNEPKKKTNVVPEHLETLFAGWVEPLRVAIAKEQELCLQGEKKASYARYLVQLDAKTIAEITLRELKVGVIVARSRPCRSVHLYSLATSIGFNIEMEARIHSFLEKTKAKLRKKRERMDGRCDEAEEELKKLEKEVVKMWKGGEYEPLRVVIKGRDWGFPMYEKIGRRVLQLLTEAAYVQPPPRPAFALDIKSLRYPYNNFVEFDSLLAQ</sequence>
<dbReference type="GO" id="GO:0003677">
    <property type="term" value="F:DNA binding"/>
    <property type="evidence" value="ECO:0007669"/>
    <property type="project" value="InterPro"/>
</dbReference>
<dbReference type="InterPro" id="IPR037159">
    <property type="entry name" value="RNA_POL_N_sf"/>
</dbReference>
<evidence type="ECO:0000259" key="4">
    <source>
        <dbReference type="Pfam" id="PF14700"/>
    </source>
</evidence>
<dbReference type="PANTHER" id="PTHR10102:SF0">
    <property type="entry name" value="DNA-DIRECTED RNA POLYMERASE, MITOCHONDRIAL"/>
    <property type="match status" value="1"/>
</dbReference>
<dbReference type="AlphaFoldDB" id="A0AAV0G1X2"/>
<dbReference type="PANTHER" id="PTHR10102">
    <property type="entry name" value="DNA-DIRECTED RNA POLYMERASE, MITOCHONDRIAL"/>
    <property type="match status" value="1"/>
</dbReference>
<dbReference type="SUPFAM" id="SSF56672">
    <property type="entry name" value="DNA/RNA polymerases"/>
    <property type="match status" value="1"/>
</dbReference>
<evidence type="ECO:0000313" key="5">
    <source>
        <dbReference type="EMBL" id="CAH9141907.1"/>
    </source>
</evidence>
<dbReference type="Pfam" id="PF14700">
    <property type="entry name" value="RPOL_N"/>
    <property type="match status" value="1"/>
</dbReference>
<evidence type="ECO:0000256" key="3">
    <source>
        <dbReference type="SAM" id="MobiDB-lite"/>
    </source>
</evidence>
<evidence type="ECO:0000256" key="1">
    <source>
        <dbReference type="ARBA" id="ARBA00004026"/>
    </source>
</evidence>